<accession>A0A6N0HWG6</accession>
<dbReference type="InterPro" id="IPR050469">
    <property type="entry name" value="Diguanylate_Cyclase"/>
</dbReference>
<dbReference type="KEGG" id="rev:HUE57_10770"/>
<gene>
    <name evidence="6" type="ORF">HUE57_10770</name>
</gene>
<feature type="domain" description="GGDEF" evidence="5">
    <location>
        <begin position="92"/>
        <end position="230"/>
    </location>
</feature>
<keyword evidence="7" id="KW-1185">Reference proteome</keyword>
<protein>
    <recommendedName>
        <fullName evidence="2">diguanylate cyclase</fullName>
        <ecNumber evidence="2">2.7.7.65</ecNumber>
    </recommendedName>
</protein>
<dbReference type="PANTHER" id="PTHR45138">
    <property type="entry name" value="REGULATORY COMPONENTS OF SENSORY TRANSDUCTION SYSTEM"/>
    <property type="match status" value="1"/>
</dbReference>
<dbReference type="GO" id="GO:0005886">
    <property type="term" value="C:plasma membrane"/>
    <property type="evidence" value="ECO:0007669"/>
    <property type="project" value="TreeGrafter"/>
</dbReference>
<sequence length="230" mass="25750">MAVSVGATDYLVKPPEQIELIARVRSHFRQYLDRKERDAALQELQSAQQELERMNEELKKLSLTDALTSVPNRRYFDESMEREFSRAQRDQHEISVIMIDIDNFKKYNDSYGHLEGDSCLQLVAKAMSDAVKRPTDTIARYGGEEFSILLPETPLEGAKEVAEVVRAAVEALGIEHKENPPGVVTVSLGVATVIPDNENINKPVSFVNLADKALYNAKETGRNRFVAAGD</sequence>
<dbReference type="NCBIfam" id="TIGR00254">
    <property type="entry name" value="GGDEF"/>
    <property type="match status" value="1"/>
</dbReference>
<dbReference type="RefSeq" id="WP_174673158.1">
    <property type="nucleotide sequence ID" value="NZ_CP054491.1"/>
</dbReference>
<dbReference type="InterPro" id="IPR029787">
    <property type="entry name" value="Nucleotide_cyclase"/>
</dbReference>
<proteinExistence type="predicted"/>
<dbReference type="InterPro" id="IPR043128">
    <property type="entry name" value="Rev_trsase/Diguanyl_cyclase"/>
</dbReference>
<name>A0A6N0HWG6_9GAMM</name>
<dbReference type="SUPFAM" id="SSF55073">
    <property type="entry name" value="Nucleotide cyclase"/>
    <property type="match status" value="1"/>
</dbReference>
<dbReference type="Gene3D" id="6.10.250.690">
    <property type="match status" value="1"/>
</dbReference>
<dbReference type="SUPFAM" id="SSF52172">
    <property type="entry name" value="CheY-like"/>
    <property type="match status" value="1"/>
</dbReference>
<evidence type="ECO:0000313" key="7">
    <source>
        <dbReference type="Proteomes" id="UP000509658"/>
    </source>
</evidence>
<dbReference type="InterPro" id="IPR000160">
    <property type="entry name" value="GGDEF_dom"/>
</dbReference>
<dbReference type="EC" id="2.7.7.65" evidence="2"/>
<dbReference type="Gene3D" id="3.30.70.270">
    <property type="match status" value="1"/>
</dbReference>
<evidence type="ECO:0000256" key="2">
    <source>
        <dbReference type="ARBA" id="ARBA00012528"/>
    </source>
</evidence>
<evidence type="ECO:0000256" key="1">
    <source>
        <dbReference type="ARBA" id="ARBA00001946"/>
    </source>
</evidence>
<dbReference type="EMBL" id="CP054491">
    <property type="protein sequence ID" value="QKQ26710.1"/>
    <property type="molecule type" value="Genomic_DNA"/>
</dbReference>
<comment type="catalytic activity">
    <reaction evidence="3">
        <text>2 GTP = 3',3'-c-di-GMP + 2 diphosphate</text>
        <dbReference type="Rhea" id="RHEA:24898"/>
        <dbReference type="ChEBI" id="CHEBI:33019"/>
        <dbReference type="ChEBI" id="CHEBI:37565"/>
        <dbReference type="ChEBI" id="CHEBI:58805"/>
        <dbReference type="EC" id="2.7.7.65"/>
    </reaction>
</comment>
<dbReference type="GO" id="GO:1902201">
    <property type="term" value="P:negative regulation of bacterial-type flagellum-dependent cell motility"/>
    <property type="evidence" value="ECO:0007669"/>
    <property type="project" value="TreeGrafter"/>
</dbReference>
<feature type="coiled-coil region" evidence="4">
    <location>
        <begin position="34"/>
        <end position="64"/>
    </location>
</feature>
<dbReference type="Proteomes" id="UP000509658">
    <property type="component" value="Chromosome"/>
</dbReference>
<evidence type="ECO:0000256" key="4">
    <source>
        <dbReference type="SAM" id="Coils"/>
    </source>
</evidence>
<dbReference type="FunFam" id="3.30.70.270:FF:000001">
    <property type="entry name" value="Diguanylate cyclase domain protein"/>
    <property type="match status" value="1"/>
</dbReference>
<dbReference type="CDD" id="cd01949">
    <property type="entry name" value="GGDEF"/>
    <property type="match status" value="1"/>
</dbReference>
<comment type="cofactor">
    <cofactor evidence="1">
        <name>Mg(2+)</name>
        <dbReference type="ChEBI" id="CHEBI:18420"/>
    </cofactor>
</comment>
<reference evidence="6 7" key="1">
    <citation type="submission" date="2020-05" db="EMBL/GenBank/DDBJ databases">
        <title>Horizontal transmission and recombination maintain forever young bacterial symbiont genomes.</title>
        <authorList>
            <person name="Russell S.L."/>
            <person name="Pepper-Tunick E."/>
            <person name="Svedberg J."/>
            <person name="Byrne A."/>
            <person name="Ruelas Castillo J."/>
            <person name="Vollmers C."/>
            <person name="Beinart R.A."/>
            <person name="Corbett-Detig R."/>
        </authorList>
    </citation>
    <scope>NUCLEOTIDE SEQUENCE [LARGE SCALE GENOMIC DNA]</scope>
    <source>
        <strain evidence="6">Santa_Monica_outfall</strain>
    </source>
</reference>
<dbReference type="AlphaFoldDB" id="A0A6N0HWG6"/>
<organism evidence="6 7">
    <name type="scientific">Candidatus Reidiella endopervernicosa</name>
    <dbReference type="NCBI Taxonomy" id="2738883"/>
    <lineage>
        <taxon>Bacteria</taxon>
        <taxon>Pseudomonadati</taxon>
        <taxon>Pseudomonadota</taxon>
        <taxon>Gammaproteobacteria</taxon>
        <taxon>Candidatus Reidiella</taxon>
    </lineage>
</organism>
<evidence type="ECO:0000259" key="5">
    <source>
        <dbReference type="PROSITE" id="PS50887"/>
    </source>
</evidence>
<dbReference type="InterPro" id="IPR011006">
    <property type="entry name" value="CheY-like_superfamily"/>
</dbReference>
<dbReference type="PANTHER" id="PTHR45138:SF9">
    <property type="entry name" value="DIGUANYLATE CYCLASE DGCM-RELATED"/>
    <property type="match status" value="1"/>
</dbReference>
<dbReference type="GO" id="GO:0052621">
    <property type="term" value="F:diguanylate cyclase activity"/>
    <property type="evidence" value="ECO:0007669"/>
    <property type="project" value="UniProtKB-EC"/>
</dbReference>
<dbReference type="PROSITE" id="PS50887">
    <property type="entry name" value="GGDEF"/>
    <property type="match status" value="1"/>
</dbReference>
<keyword evidence="4" id="KW-0175">Coiled coil</keyword>
<evidence type="ECO:0000256" key="3">
    <source>
        <dbReference type="ARBA" id="ARBA00034247"/>
    </source>
</evidence>
<dbReference type="GO" id="GO:0043709">
    <property type="term" value="P:cell adhesion involved in single-species biofilm formation"/>
    <property type="evidence" value="ECO:0007669"/>
    <property type="project" value="TreeGrafter"/>
</dbReference>
<dbReference type="SMART" id="SM00267">
    <property type="entry name" value="GGDEF"/>
    <property type="match status" value="1"/>
</dbReference>
<dbReference type="Pfam" id="PF00990">
    <property type="entry name" value="GGDEF"/>
    <property type="match status" value="1"/>
</dbReference>
<evidence type="ECO:0000313" key="6">
    <source>
        <dbReference type="EMBL" id="QKQ26710.1"/>
    </source>
</evidence>